<feature type="domain" description="F-box" evidence="1">
    <location>
        <begin position="10"/>
        <end position="58"/>
    </location>
</feature>
<gene>
    <name evidence="2" type="ORF">FMOSSE_LOCUS2816</name>
</gene>
<name>A0A9N8W9R9_FUNMO</name>
<proteinExistence type="predicted"/>
<comment type="caution">
    <text evidence="2">The sequence shown here is derived from an EMBL/GenBank/DDBJ whole genome shotgun (WGS) entry which is preliminary data.</text>
</comment>
<dbReference type="AlphaFoldDB" id="A0A9N8W9R9"/>
<dbReference type="EMBL" id="CAJVPP010000383">
    <property type="protein sequence ID" value="CAG8477121.1"/>
    <property type="molecule type" value="Genomic_DNA"/>
</dbReference>
<sequence length="298" mass="34408">MNKTNSAGKRQMFLHLPPEILGKILLLTSLQTRTMILSSVCKSLKHFIFNHDILWSKLNLNPLKNISNSTISNIFCCNIPNDTKNFIRELLVNDININKDSLKIILETCVNLKSLHLRTYKDNMNMKIFKDLLEELYNDKEQADVQEKEENEKNQQQSSTTVVKPICNLTTIYWHVGHSFEDWWFPMVKNSLESTLKKLSNNSKATIKVPWCDVCNQQKASMKLTCNGDSHRKNWSIYGCFECADYGNMQADFKCDECLRTEKLENLTQIDVNSVSSSNIRLINAIDDEVENEVVSEE</sequence>
<accession>A0A9N8W9R9</accession>
<evidence type="ECO:0000313" key="2">
    <source>
        <dbReference type="EMBL" id="CAG8477121.1"/>
    </source>
</evidence>
<protein>
    <submittedName>
        <fullName evidence="2">1642_t:CDS:1</fullName>
    </submittedName>
</protein>
<dbReference type="Pfam" id="PF12937">
    <property type="entry name" value="F-box-like"/>
    <property type="match status" value="1"/>
</dbReference>
<dbReference type="InterPro" id="IPR001810">
    <property type="entry name" value="F-box_dom"/>
</dbReference>
<dbReference type="PROSITE" id="PS50181">
    <property type="entry name" value="FBOX"/>
    <property type="match status" value="1"/>
</dbReference>
<dbReference type="SUPFAM" id="SSF81383">
    <property type="entry name" value="F-box domain"/>
    <property type="match status" value="1"/>
</dbReference>
<evidence type="ECO:0000259" key="1">
    <source>
        <dbReference type="PROSITE" id="PS50181"/>
    </source>
</evidence>
<evidence type="ECO:0000313" key="3">
    <source>
        <dbReference type="Proteomes" id="UP000789375"/>
    </source>
</evidence>
<organism evidence="2 3">
    <name type="scientific">Funneliformis mosseae</name>
    <name type="common">Endomycorrhizal fungus</name>
    <name type="synonym">Glomus mosseae</name>
    <dbReference type="NCBI Taxonomy" id="27381"/>
    <lineage>
        <taxon>Eukaryota</taxon>
        <taxon>Fungi</taxon>
        <taxon>Fungi incertae sedis</taxon>
        <taxon>Mucoromycota</taxon>
        <taxon>Glomeromycotina</taxon>
        <taxon>Glomeromycetes</taxon>
        <taxon>Glomerales</taxon>
        <taxon>Glomeraceae</taxon>
        <taxon>Funneliformis</taxon>
    </lineage>
</organism>
<keyword evidence="3" id="KW-1185">Reference proteome</keyword>
<dbReference type="Proteomes" id="UP000789375">
    <property type="component" value="Unassembled WGS sequence"/>
</dbReference>
<dbReference type="InterPro" id="IPR036047">
    <property type="entry name" value="F-box-like_dom_sf"/>
</dbReference>
<reference evidence="2" key="1">
    <citation type="submission" date="2021-06" db="EMBL/GenBank/DDBJ databases">
        <authorList>
            <person name="Kallberg Y."/>
            <person name="Tangrot J."/>
            <person name="Rosling A."/>
        </authorList>
    </citation>
    <scope>NUCLEOTIDE SEQUENCE</scope>
    <source>
        <strain evidence="2">87-6 pot B 2015</strain>
    </source>
</reference>